<evidence type="ECO:0000256" key="1">
    <source>
        <dbReference type="SAM" id="MobiDB-lite"/>
    </source>
</evidence>
<dbReference type="RefSeq" id="WP_270127735.1">
    <property type="nucleotide sequence ID" value="NZ_CP115396.1"/>
</dbReference>
<keyword evidence="5" id="KW-1185">Reference proteome</keyword>
<proteinExistence type="predicted"/>
<keyword evidence="4" id="KW-0255">Endonuclease</keyword>
<keyword evidence="4" id="KW-0378">Hydrolase</keyword>
<evidence type="ECO:0000259" key="3">
    <source>
        <dbReference type="Pfam" id="PF03372"/>
    </source>
</evidence>
<dbReference type="InterPro" id="IPR005135">
    <property type="entry name" value="Endo/exonuclease/phosphatase"/>
</dbReference>
<evidence type="ECO:0000313" key="5">
    <source>
        <dbReference type="Proteomes" id="UP001211872"/>
    </source>
</evidence>
<dbReference type="Pfam" id="PF03372">
    <property type="entry name" value="Exo_endo_phos"/>
    <property type="match status" value="1"/>
</dbReference>
<gene>
    <name evidence="4" type="ORF">O9Z63_02645</name>
</gene>
<feature type="transmembrane region" description="Helical" evidence="2">
    <location>
        <begin position="46"/>
        <end position="67"/>
    </location>
</feature>
<keyword evidence="4" id="KW-0540">Nuclease</keyword>
<keyword evidence="2" id="KW-0472">Membrane</keyword>
<keyword evidence="2" id="KW-1133">Transmembrane helix</keyword>
<sequence length="390" mass="44502">MPDFDSLPWWLTTIHGLVMLLTLASIVATVLPLLRATAWWIRVFDFPRLQIVAVTLLTMLGAVLLGWHLLPGWGGVAALVLMGAAVVYQFFRIVPYTPLVKKQVGDSTLKDGKRHLSLVMMNVLQYNKQGKKALQAIQKMDPDIIMAVETDQWWYEQLKPLEETHPYTCHEPLDNTYGLLFFSRLKLDSCAIKYLLDDDVPSLHTRVQLADGNTWVQVYGLHPKPPAPAESKTSTKRDAELLLVGKAIDKKDEPTIVFGDMNDVAWSHTSELFRRISGLMDPRVGRGLLPTFHADHYLLRWPLDHVFVSAHFKVDDMERLPYVGSDHFPIYIKLSYEPHDKEEQEENCEEADADDHAEATEKIKEGFEEEDEEETEEAENPEKAQKELTT</sequence>
<dbReference type="GO" id="GO:0004519">
    <property type="term" value="F:endonuclease activity"/>
    <property type="evidence" value="ECO:0007669"/>
    <property type="project" value="UniProtKB-KW"/>
</dbReference>
<feature type="compositionally biased region" description="Acidic residues" evidence="1">
    <location>
        <begin position="367"/>
        <end position="379"/>
    </location>
</feature>
<protein>
    <submittedName>
        <fullName evidence="4">Endonuclease/exonuclease/phosphatase family protein</fullName>
    </submittedName>
</protein>
<dbReference type="Gene3D" id="3.60.10.10">
    <property type="entry name" value="Endonuclease/exonuclease/phosphatase"/>
    <property type="match status" value="1"/>
</dbReference>
<evidence type="ECO:0000313" key="4">
    <source>
        <dbReference type="EMBL" id="WBO85145.1"/>
    </source>
</evidence>
<accession>A0ABY7PPF1</accession>
<feature type="compositionally biased region" description="Basic and acidic residues" evidence="1">
    <location>
        <begin position="380"/>
        <end position="390"/>
    </location>
</feature>
<feature type="compositionally biased region" description="Basic and acidic residues" evidence="1">
    <location>
        <begin position="354"/>
        <end position="366"/>
    </location>
</feature>
<feature type="domain" description="Endonuclease/exonuclease/phosphatase" evidence="3">
    <location>
        <begin position="126"/>
        <end position="327"/>
    </location>
</feature>
<evidence type="ECO:0000256" key="2">
    <source>
        <dbReference type="SAM" id="Phobius"/>
    </source>
</evidence>
<keyword evidence="2" id="KW-0812">Transmembrane</keyword>
<dbReference type="InterPro" id="IPR036691">
    <property type="entry name" value="Endo/exonu/phosph_ase_sf"/>
</dbReference>
<reference evidence="4 5" key="1">
    <citation type="journal article" date="2011" name="Int. J. Syst. Evol. Microbiol.">
        <title>Hymenobacter yonginensis sp. nov., isolated from a mesotrophic artificial lake.</title>
        <authorList>
            <person name="Joung Y."/>
            <person name="Cho S.H."/>
            <person name="Kim H."/>
            <person name="Kim S.B."/>
            <person name="Joh K."/>
        </authorList>
    </citation>
    <scope>NUCLEOTIDE SEQUENCE [LARGE SCALE GENOMIC DNA]</scope>
    <source>
        <strain evidence="4 5">KCTC 22745</strain>
    </source>
</reference>
<dbReference type="Proteomes" id="UP001211872">
    <property type="component" value="Chromosome"/>
</dbReference>
<dbReference type="SUPFAM" id="SSF56219">
    <property type="entry name" value="DNase I-like"/>
    <property type="match status" value="1"/>
</dbReference>
<feature type="transmembrane region" description="Helical" evidence="2">
    <location>
        <begin position="73"/>
        <end position="91"/>
    </location>
</feature>
<feature type="transmembrane region" description="Helical" evidence="2">
    <location>
        <begin position="12"/>
        <end position="34"/>
    </location>
</feature>
<dbReference type="EMBL" id="CP115396">
    <property type="protein sequence ID" value="WBO85145.1"/>
    <property type="molecule type" value="Genomic_DNA"/>
</dbReference>
<feature type="compositionally biased region" description="Acidic residues" evidence="1">
    <location>
        <begin position="343"/>
        <end position="353"/>
    </location>
</feature>
<organism evidence="4 5">
    <name type="scientific">Hymenobacter yonginensis</name>
    <dbReference type="NCBI Taxonomy" id="748197"/>
    <lineage>
        <taxon>Bacteria</taxon>
        <taxon>Pseudomonadati</taxon>
        <taxon>Bacteroidota</taxon>
        <taxon>Cytophagia</taxon>
        <taxon>Cytophagales</taxon>
        <taxon>Hymenobacteraceae</taxon>
        <taxon>Hymenobacter</taxon>
    </lineage>
</organism>
<name>A0ABY7PPF1_9BACT</name>
<feature type="region of interest" description="Disordered" evidence="1">
    <location>
        <begin position="339"/>
        <end position="390"/>
    </location>
</feature>